<accession>A0AAE1W3T0</accession>
<evidence type="ECO:0000256" key="3">
    <source>
        <dbReference type="ARBA" id="ARBA00022722"/>
    </source>
</evidence>
<dbReference type="Gene3D" id="3.10.20.370">
    <property type="match status" value="1"/>
</dbReference>
<dbReference type="AlphaFoldDB" id="A0AAE1W3T0"/>
<name>A0AAE1W3T0_9LAMI</name>
<dbReference type="PANTHER" id="PTHR37984:SF5">
    <property type="entry name" value="PROTEIN NYNRIN-LIKE"/>
    <property type="match status" value="1"/>
</dbReference>
<evidence type="ECO:0000256" key="4">
    <source>
        <dbReference type="ARBA" id="ARBA00022759"/>
    </source>
</evidence>
<dbReference type="Proteomes" id="UP001289374">
    <property type="component" value="Unassembled WGS sequence"/>
</dbReference>
<evidence type="ECO:0000259" key="7">
    <source>
        <dbReference type="Pfam" id="PF17917"/>
    </source>
</evidence>
<keyword evidence="6" id="KW-0695">RNA-directed DNA polymerase</keyword>
<evidence type="ECO:0000313" key="9">
    <source>
        <dbReference type="Proteomes" id="UP001289374"/>
    </source>
</evidence>
<dbReference type="InterPro" id="IPR050951">
    <property type="entry name" value="Retrovirus_Pol_polyprotein"/>
</dbReference>
<dbReference type="GO" id="GO:0004519">
    <property type="term" value="F:endonuclease activity"/>
    <property type="evidence" value="ECO:0007669"/>
    <property type="project" value="UniProtKB-KW"/>
</dbReference>
<keyword evidence="9" id="KW-1185">Reference proteome</keyword>
<reference evidence="8" key="2">
    <citation type="journal article" date="2024" name="Plant">
        <title>Genomic evolution and insights into agronomic trait innovations of Sesamum species.</title>
        <authorList>
            <person name="Miao H."/>
            <person name="Wang L."/>
            <person name="Qu L."/>
            <person name="Liu H."/>
            <person name="Sun Y."/>
            <person name="Le M."/>
            <person name="Wang Q."/>
            <person name="Wei S."/>
            <person name="Zheng Y."/>
            <person name="Lin W."/>
            <person name="Duan Y."/>
            <person name="Cao H."/>
            <person name="Xiong S."/>
            <person name="Wang X."/>
            <person name="Wei L."/>
            <person name="Li C."/>
            <person name="Ma Q."/>
            <person name="Ju M."/>
            <person name="Zhao R."/>
            <person name="Li G."/>
            <person name="Mu C."/>
            <person name="Tian Q."/>
            <person name="Mei H."/>
            <person name="Zhang T."/>
            <person name="Gao T."/>
            <person name="Zhang H."/>
        </authorList>
    </citation>
    <scope>NUCLEOTIDE SEQUENCE</scope>
    <source>
        <strain evidence="8">K16</strain>
    </source>
</reference>
<evidence type="ECO:0000313" key="8">
    <source>
        <dbReference type="EMBL" id="KAK4386079.1"/>
    </source>
</evidence>
<keyword evidence="1" id="KW-0808">Transferase</keyword>
<keyword evidence="3" id="KW-0540">Nuclease</keyword>
<feature type="domain" description="Reverse transcriptase RNase H-like" evidence="7">
    <location>
        <begin position="109"/>
        <end position="205"/>
    </location>
</feature>
<sequence>MVVNVADGRQMDTALNQLLAGYEDLFQEPQGLPPRRDIEHQITLKPEAVPRRMHPYRILQKIYQGYGIMSKPLTELLKKDNFRWTQEASDAFECLKQAMISALILVLLDFTQHFIIEADACDKGIRAVLMQKQRPIAFLSKALSPRNQGLSVYEKEFLAILQAVQKWKHYFIGHHFIIKTDHQSLKHILELKVDNALQQKWISELLGLDYEVQYKWGRDNRAAHALSRKEHGEWSTIIVVIPNWITEVQKSYEKDDELLSIIQAKTIKEVTHPSYTLQGGILRRDQMGKDSELRERL</sequence>
<dbReference type="InterPro" id="IPR041373">
    <property type="entry name" value="RT_RNaseH"/>
</dbReference>
<dbReference type="GO" id="GO:0016787">
    <property type="term" value="F:hydrolase activity"/>
    <property type="evidence" value="ECO:0007669"/>
    <property type="project" value="UniProtKB-KW"/>
</dbReference>
<keyword evidence="4" id="KW-0255">Endonuclease</keyword>
<keyword evidence="5" id="KW-0378">Hydrolase</keyword>
<protein>
    <submittedName>
        <fullName evidence="8">Retrovirus-related Pol polyprotein from transposon.6</fullName>
    </submittedName>
</protein>
<reference evidence="8" key="1">
    <citation type="submission" date="2020-06" db="EMBL/GenBank/DDBJ databases">
        <authorList>
            <person name="Li T."/>
            <person name="Hu X."/>
            <person name="Zhang T."/>
            <person name="Song X."/>
            <person name="Zhang H."/>
            <person name="Dai N."/>
            <person name="Sheng W."/>
            <person name="Hou X."/>
            <person name="Wei L."/>
        </authorList>
    </citation>
    <scope>NUCLEOTIDE SEQUENCE</scope>
    <source>
        <strain evidence="8">K16</strain>
        <tissue evidence="8">Leaf</tissue>
    </source>
</reference>
<evidence type="ECO:0000256" key="1">
    <source>
        <dbReference type="ARBA" id="ARBA00022679"/>
    </source>
</evidence>
<dbReference type="GO" id="GO:0003964">
    <property type="term" value="F:RNA-directed DNA polymerase activity"/>
    <property type="evidence" value="ECO:0007669"/>
    <property type="project" value="UniProtKB-KW"/>
</dbReference>
<dbReference type="CDD" id="cd09274">
    <property type="entry name" value="RNase_HI_RT_Ty3"/>
    <property type="match status" value="1"/>
</dbReference>
<evidence type="ECO:0000256" key="2">
    <source>
        <dbReference type="ARBA" id="ARBA00022695"/>
    </source>
</evidence>
<dbReference type="PANTHER" id="PTHR37984">
    <property type="entry name" value="PROTEIN CBG26694"/>
    <property type="match status" value="1"/>
</dbReference>
<dbReference type="InterPro" id="IPR043502">
    <property type="entry name" value="DNA/RNA_pol_sf"/>
</dbReference>
<evidence type="ECO:0000256" key="6">
    <source>
        <dbReference type="ARBA" id="ARBA00022918"/>
    </source>
</evidence>
<evidence type="ECO:0000256" key="5">
    <source>
        <dbReference type="ARBA" id="ARBA00022801"/>
    </source>
</evidence>
<organism evidence="8 9">
    <name type="scientific">Sesamum angolense</name>
    <dbReference type="NCBI Taxonomy" id="2727404"/>
    <lineage>
        <taxon>Eukaryota</taxon>
        <taxon>Viridiplantae</taxon>
        <taxon>Streptophyta</taxon>
        <taxon>Embryophyta</taxon>
        <taxon>Tracheophyta</taxon>
        <taxon>Spermatophyta</taxon>
        <taxon>Magnoliopsida</taxon>
        <taxon>eudicotyledons</taxon>
        <taxon>Gunneridae</taxon>
        <taxon>Pentapetalae</taxon>
        <taxon>asterids</taxon>
        <taxon>lamiids</taxon>
        <taxon>Lamiales</taxon>
        <taxon>Pedaliaceae</taxon>
        <taxon>Sesamum</taxon>
    </lineage>
</organism>
<gene>
    <name evidence="8" type="ORF">Sango_2478500</name>
</gene>
<dbReference type="EMBL" id="JACGWL010000015">
    <property type="protein sequence ID" value="KAK4386079.1"/>
    <property type="molecule type" value="Genomic_DNA"/>
</dbReference>
<comment type="caution">
    <text evidence="8">The sequence shown here is derived from an EMBL/GenBank/DDBJ whole genome shotgun (WGS) entry which is preliminary data.</text>
</comment>
<dbReference type="SUPFAM" id="SSF56672">
    <property type="entry name" value="DNA/RNA polymerases"/>
    <property type="match status" value="1"/>
</dbReference>
<dbReference type="Pfam" id="PF17917">
    <property type="entry name" value="RT_RNaseH"/>
    <property type="match status" value="1"/>
</dbReference>
<keyword evidence="2" id="KW-0548">Nucleotidyltransferase</keyword>
<proteinExistence type="predicted"/>